<comment type="subunit">
    <text evidence="7">Homodimer.</text>
</comment>
<keyword evidence="5 7" id="KW-0460">Magnesium</keyword>
<dbReference type="EMBL" id="BAAAME010000004">
    <property type="protein sequence ID" value="GAA1740654.1"/>
    <property type="molecule type" value="Genomic_DNA"/>
</dbReference>
<evidence type="ECO:0000256" key="2">
    <source>
        <dbReference type="ARBA" id="ARBA00022676"/>
    </source>
</evidence>
<dbReference type="PANTHER" id="PTHR45947:SF3">
    <property type="entry name" value="SULFOQUINOVOSYL TRANSFERASE SQD2"/>
    <property type="match status" value="1"/>
</dbReference>
<evidence type="ECO:0000313" key="10">
    <source>
        <dbReference type="EMBL" id="GAA1740654.1"/>
    </source>
</evidence>
<feature type="binding site" evidence="7">
    <location>
        <position position="328"/>
    </location>
    <ligand>
        <name>UDP-N-acetyl-alpha-D-glucosamine</name>
        <dbReference type="ChEBI" id="CHEBI:57705"/>
    </ligand>
</feature>
<keyword evidence="3 7" id="KW-0808">Transferase</keyword>
<dbReference type="InterPro" id="IPR001296">
    <property type="entry name" value="Glyco_trans_1"/>
</dbReference>
<dbReference type="InterPro" id="IPR017814">
    <property type="entry name" value="Mycothiol_biosynthesis_MshA"/>
</dbReference>
<feature type="binding site" evidence="7">
    <location>
        <begin position="23"/>
        <end position="28"/>
    </location>
    <ligand>
        <name>1D-myo-inositol 3-phosphate</name>
        <dbReference type="ChEBI" id="CHEBI:58401"/>
    </ligand>
</feature>
<dbReference type="Pfam" id="PF13579">
    <property type="entry name" value="Glyco_trans_4_4"/>
    <property type="match status" value="1"/>
</dbReference>
<feature type="binding site" evidence="7">
    <location>
        <position position="310"/>
    </location>
    <ligand>
        <name>Mg(2+)</name>
        <dbReference type="ChEBI" id="CHEBI:18420"/>
    </ligand>
</feature>
<dbReference type="Pfam" id="PF00534">
    <property type="entry name" value="Glycos_transf_1"/>
    <property type="match status" value="1"/>
</dbReference>
<dbReference type="RefSeq" id="WP_344201075.1">
    <property type="nucleotide sequence ID" value="NZ_BAAAME010000004.1"/>
</dbReference>
<sequence length="418" mass="44546">MSVRRVAMLSAHTSPLAQPGDGDAGGMNVYVLELSKRLAAAGVEVEMFTRATSRHQEPFAAVAPGITVRHVAAGPFEGLRKEDLPAQLCAFVRDVLRVEAEHGPRYFDLVHSHYWLSGQVGTVVRERWGIPLVHSMHTMAKVKNASLAEGDAPEPRGRVWGEEEIVRLADRLVANTDDERSQLVDLYDADPSRVDVVHPGVDLDRFRAGRQAEARARLGIDPDAALVLFAGRIQPLKAPDLVVAAAARLVADDPSLRSRLQVAVVGGASGSGLDRPTALAELTHTLGLDDLVRFEPTVPQHELADWYAAATVVCVPSHNESFGLVAIEAQACGTPVVAARVGGLPTAVSDGVSGILVDRQDPAAYAAALRPLLTDQGLRDAMGAKAVLHAEGFGWDVTAARTLESYAAAQEGALHVRT</sequence>
<accession>A0ABP4VX30</accession>
<dbReference type="InterPro" id="IPR028098">
    <property type="entry name" value="Glyco_trans_4-like_N"/>
</dbReference>
<protein>
    <recommendedName>
        <fullName evidence="7">D-inositol-3-phosphate glycosyltransferase</fullName>
        <ecNumber evidence="7">2.4.1.250</ecNumber>
    </recommendedName>
    <alternativeName>
        <fullName evidence="7">N-acetylglucosamine-inositol-phosphate N-acetylglucosaminyltransferase</fullName>
        <shortName evidence="7">GlcNAc-Ins-P N-acetylglucosaminyltransferase</shortName>
    </alternativeName>
</protein>
<name>A0ABP4VX30_9ACTN</name>
<keyword evidence="11" id="KW-1185">Reference proteome</keyword>
<evidence type="ECO:0000259" key="9">
    <source>
        <dbReference type="Pfam" id="PF13579"/>
    </source>
</evidence>
<evidence type="ECO:0000256" key="1">
    <source>
        <dbReference type="ARBA" id="ARBA00008449"/>
    </source>
</evidence>
<comment type="function">
    <text evidence="7">Catalyzes the transfer of a N-acetyl-glucosamine moiety to 1D-myo-inositol 3-phosphate to produce 1D-myo-inositol 2-acetamido-2-deoxy-glucopyranoside 3-phosphate in the mycothiol biosynthesis pathway.</text>
</comment>
<comment type="caution">
    <text evidence="10">The sequence shown here is derived from an EMBL/GenBank/DDBJ whole genome shotgun (WGS) entry which is preliminary data.</text>
</comment>
<feature type="binding site" evidence="7">
    <location>
        <begin position="18"/>
        <end position="19"/>
    </location>
    <ligand>
        <name>UDP-N-acetyl-alpha-D-glucosamine</name>
        <dbReference type="ChEBI" id="CHEBI:57705"/>
    </ligand>
</feature>
<comment type="similarity">
    <text evidence="1 7">Belongs to the glycosyltransferase group 1 family. MshA subfamily.</text>
</comment>
<evidence type="ECO:0000256" key="3">
    <source>
        <dbReference type="ARBA" id="ARBA00022679"/>
    </source>
</evidence>
<dbReference type="Proteomes" id="UP001501057">
    <property type="component" value="Unassembled WGS sequence"/>
</dbReference>
<feature type="binding site" evidence="7">
    <location>
        <position position="26"/>
    </location>
    <ligand>
        <name>UDP-N-acetyl-alpha-D-glucosamine</name>
        <dbReference type="ChEBI" id="CHEBI:57705"/>
    </ligand>
</feature>
<comment type="caution">
    <text evidence="7">Lacks conserved residue(s) required for the propagation of feature annotation.</text>
</comment>
<feature type="binding site" evidence="7">
    <location>
        <position position="81"/>
    </location>
    <ligand>
        <name>1D-myo-inositol 3-phosphate</name>
        <dbReference type="ChEBI" id="CHEBI:58401"/>
    </ligand>
</feature>
<feature type="binding site" evidence="7">
    <location>
        <position position="298"/>
    </location>
    <ligand>
        <name>UDP-N-acetyl-alpha-D-glucosamine</name>
        <dbReference type="ChEBI" id="CHEBI:57705"/>
    </ligand>
</feature>
<dbReference type="InterPro" id="IPR050194">
    <property type="entry name" value="Glycosyltransferase_grp1"/>
</dbReference>
<dbReference type="PANTHER" id="PTHR45947">
    <property type="entry name" value="SULFOQUINOVOSYL TRANSFERASE SQD2"/>
    <property type="match status" value="1"/>
</dbReference>
<organism evidence="10 11">
    <name type="scientific">Aeromicrobium alkaliterrae</name>
    <dbReference type="NCBI Taxonomy" id="302168"/>
    <lineage>
        <taxon>Bacteria</taxon>
        <taxon>Bacillati</taxon>
        <taxon>Actinomycetota</taxon>
        <taxon>Actinomycetes</taxon>
        <taxon>Propionibacteriales</taxon>
        <taxon>Nocardioidaceae</taxon>
        <taxon>Aeromicrobium</taxon>
    </lineage>
</organism>
<feature type="binding site" evidence="7">
    <location>
        <position position="307"/>
    </location>
    <ligand>
        <name>Mg(2+)</name>
        <dbReference type="ChEBI" id="CHEBI:18420"/>
    </ligand>
</feature>
<feature type="binding site" evidence="7">
    <location>
        <position position="138"/>
    </location>
    <ligand>
        <name>1D-myo-inositol 3-phosphate</name>
        <dbReference type="ChEBI" id="CHEBI:58401"/>
    </ligand>
</feature>
<dbReference type="NCBIfam" id="TIGR03449">
    <property type="entry name" value="mycothiol_MshA"/>
    <property type="match status" value="1"/>
</dbReference>
<dbReference type="Gene3D" id="3.40.50.2000">
    <property type="entry name" value="Glycogen Phosphorylase B"/>
    <property type="match status" value="2"/>
</dbReference>
<gene>
    <name evidence="7 10" type="primary">mshA</name>
    <name evidence="10" type="ORF">GCM10009710_21070</name>
</gene>
<dbReference type="HAMAP" id="MF_01695">
    <property type="entry name" value="MshA"/>
    <property type="match status" value="1"/>
</dbReference>
<feature type="domain" description="Glycosyltransferase subfamily 4-like N-terminal" evidence="9">
    <location>
        <begin position="25"/>
        <end position="200"/>
    </location>
</feature>
<feature type="binding site" evidence="7">
    <location>
        <position position="320"/>
    </location>
    <ligand>
        <name>UDP-N-acetyl-alpha-D-glucosamine</name>
        <dbReference type="ChEBI" id="CHEBI:57705"/>
    </ligand>
</feature>
<evidence type="ECO:0000256" key="7">
    <source>
        <dbReference type="HAMAP-Rule" id="MF_01695"/>
    </source>
</evidence>
<evidence type="ECO:0000256" key="5">
    <source>
        <dbReference type="ARBA" id="ARBA00022842"/>
    </source>
</evidence>
<dbReference type="EC" id="2.4.1.250" evidence="7"/>
<evidence type="ECO:0000256" key="4">
    <source>
        <dbReference type="ARBA" id="ARBA00022723"/>
    </source>
</evidence>
<feature type="binding site" evidence="7">
    <location>
        <position position="232"/>
    </location>
    <ligand>
        <name>UDP-N-acetyl-alpha-D-glucosamine</name>
        <dbReference type="ChEBI" id="CHEBI:57705"/>
    </ligand>
</feature>
<feature type="binding site" evidence="7">
    <location>
        <position position="158"/>
    </location>
    <ligand>
        <name>1D-myo-inositol 3-phosphate</name>
        <dbReference type="ChEBI" id="CHEBI:58401"/>
    </ligand>
</feature>
<keyword evidence="2 7" id="KW-0328">Glycosyltransferase</keyword>
<evidence type="ECO:0000256" key="6">
    <source>
        <dbReference type="ARBA" id="ARBA00048131"/>
    </source>
</evidence>
<feature type="binding site" evidence="7">
    <location>
        <position position="12"/>
    </location>
    <ligand>
        <name>1D-myo-inositol 3-phosphate</name>
        <dbReference type="ChEBI" id="CHEBI:58401"/>
    </ligand>
</feature>
<dbReference type="SUPFAM" id="SSF53756">
    <property type="entry name" value="UDP-Glycosyltransferase/glycogen phosphorylase"/>
    <property type="match status" value="1"/>
</dbReference>
<proteinExistence type="inferred from homology"/>
<reference evidence="11" key="1">
    <citation type="journal article" date="2019" name="Int. J. Syst. Evol. Microbiol.">
        <title>The Global Catalogue of Microorganisms (GCM) 10K type strain sequencing project: providing services to taxonomists for standard genome sequencing and annotation.</title>
        <authorList>
            <consortium name="The Broad Institute Genomics Platform"/>
            <consortium name="The Broad Institute Genome Sequencing Center for Infectious Disease"/>
            <person name="Wu L."/>
            <person name="Ma J."/>
        </authorList>
    </citation>
    <scope>NUCLEOTIDE SEQUENCE [LARGE SCALE GENOMIC DNA]</scope>
    <source>
        <strain evidence="11">JCM 13518</strain>
    </source>
</reference>
<keyword evidence="4 7" id="KW-0479">Metal-binding</keyword>
<comment type="catalytic activity">
    <reaction evidence="6 7">
        <text>1D-myo-inositol 3-phosphate + UDP-N-acetyl-alpha-D-glucosamine = 1D-myo-inositol 2-acetamido-2-deoxy-alpha-D-glucopyranoside 3-phosphate + UDP + H(+)</text>
        <dbReference type="Rhea" id="RHEA:26188"/>
        <dbReference type="ChEBI" id="CHEBI:15378"/>
        <dbReference type="ChEBI" id="CHEBI:57705"/>
        <dbReference type="ChEBI" id="CHEBI:58223"/>
        <dbReference type="ChEBI" id="CHEBI:58401"/>
        <dbReference type="ChEBI" id="CHEBI:58892"/>
        <dbReference type="EC" id="2.4.1.250"/>
    </reaction>
</comment>
<evidence type="ECO:0000259" key="8">
    <source>
        <dbReference type="Pfam" id="PF00534"/>
    </source>
</evidence>
<feature type="binding site" evidence="7">
    <location>
        <position position="237"/>
    </location>
    <ligand>
        <name>UDP-N-acetyl-alpha-D-glucosamine</name>
        <dbReference type="ChEBI" id="CHEBI:57705"/>
    </ligand>
</feature>
<feature type="domain" description="Glycosyl transferase family 1" evidence="8">
    <location>
        <begin position="212"/>
        <end position="386"/>
    </location>
</feature>
<feature type="binding site" evidence="7">
    <location>
        <position position="114"/>
    </location>
    <ligand>
        <name>1D-myo-inositol 3-phosphate</name>
        <dbReference type="ChEBI" id="CHEBI:58401"/>
    </ligand>
</feature>
<evidence type="ECO:0000313" key="11">
    <source>
        <dbReference type="Proteomes" id="UP001501057"/>
    </source>
</evidence>
<feature type="binding site" evidence="7">
    <location>
        <position position="334"/>
    </location>
    <ligand>
        <name>Mg(2+)</name>
        <dbReference type="ChEBI" id="CHEBI:18420"/>
    </ligand>
</feature>